<comment type="caution">
    <text evidence="2">The sequence shown here is derived from an EMBL/GenBank/DDBJ whole genome shotgun (WGS) entry which is preliminary data.</text>
</comment>
<dbReference type="AlphaFoldDB" id="A0A8J8GJ01"/>
<keyword evidence="3" id="KW-1185">Reference proteome</keyword>
<dbReference type="SMART" id="SM00849">
    <property type="entry name" value="Lactamase_B"/>
    <property type="match status" value="1"/>
</dbReference>
<dbReference type="InterPro" id="IPR001279">
    <property type="entry name" value="Metallo-B-lactamas"/>
</dbReference>
<evidence type="ECO:0000313" key="2">
    <source>
        <dbReference type="EMBL" id="NSL53238.1"/>
    </source>
</evidence>
<organism evidence="2 3">
    <name type="scientific">Calidifontibacillus erzurumensis</name>
    <dbReference type="NCBI Taxonomy" id="2741433"/>
    <lineage>
        <taxon>Bacteria</taxon>
        <taxon>Bacillati</taxon>
        <taxon>Bacillota</taxon>
        <taxon>Bacilli</taxon>
        <taxon>Bacillales</taxon>
        <taxon>Bacillaceae</taxon>
        <taxon>Calidifontibacillus/Schinkia group</taxon>
        <taxon>Calidifontibacillus</taxon>
    </lineage>
</organism>
<protein>
    <submittedName>
        <fullName evidence="2">MBL fold metallo-hydrolase</fullName>
    </submittedName>
</protein>
<dbReference type="EMBL" id="JABTTE010000032">
    <property type="protein sequence ID" value="NSL53238.1"/>
    <property type="molecule type" value="Genomic_DNA"/>
</dbReference>
<proteinExistence type="predicted"/>
<dbReference type="RefSeq" id="WP_173732436.1">
    <property type="nucleotide sequence ID" value="NZ_JABTTE010000032.1"/>
</dbReference>
<gene>
    <name evidence="2" type="ORF">HR057_15965</name>
</gene>
<reference evidence="2" key="1">
    <citation type="submission" date="2020-06" db="EMBL/GenBank/DDBJ databases">
        <title>A novel thermopfilic bacterium from Erzurum, Turkey.</title>
        <authorList>
            <person name="Adiguzel A."/>
            <person name="Ay H."/>
            <person name="Baltaci M.O."/>
        </authorList>
    </citation>
    <scope>NUCLEOTIDE SEQUENCE</scope>
    <source>
        <strain evidence="2">P2</strain>
    </source>
</reference>
<dbReference type="Proteomes" id="UP000625804">
    <property type="component" value="Unassembled WGS sequence"/>
</dbReference>
<dbReference type="SUPFAM" id="SSF56281">
    <property type="entry name" value="Metallo-hydrolase/oxidoreductase"/>
    <property type="match status" value="1"/>
</dbReference>
<evidence type="ECO:0000259" key="1">
    <source>
        <dbReference type="SMART" id="SM00849"/>
    </source>
</evidence>
<dbReference type="PANTHER" id="PTHR23131">
    <property type="entry name" value="ENDORIBONUCLEASE LACTB2"/>
    <property type="match status" value="1"/>
</dbReference>
<dbReference type="InterPro" id="IPR050662">
    <property type="entry name" value="Sec-metab_biosynth-thioest"/>
</dbReference>
<dbReference type="PANTHER" id="PTHR23131:SF4">
    <property type="entry name" value="METALLO-BETA-LACTAMASE SUPERFAMILY POTEIN"/>
    <property type="match status" value="1"/>
</dbReference>
<dbReference type="Pfam" id="PF00753">
    <property type="entry name" value="Lactamase_B"/>
    <property type="match status" value="1"/>
</dbReference>
<dbReference type="InterPro" id="IPR036866">
    <property type="entry name" value="RibonucZ/Hydroxyglut_hydro"/>
</dbReference>
<dbReference type="Gene3D" id="3.60.15.10">
    <property type="entry name" value="Ribonuclease Z/Hydroxyacylglutathione hydrolase-like"/>
    <property type="match status" value="1"/>
</dbReference>
<evidence type="ECO:0000313" key="3">
    <source>
        <dbReference type="Proteomes" id="UP000625804"/>
    </source>
</evidence>
<sequence length="321" mass="37074">MEPIVYGNIKIFPVNLQVHHNLKSFNCYLVEKENSLYLIDAGIDSEDYWSLFVKTLKSNGFSLKDLTAILITHHHFDHVGLVNRITELELIPVYAHEKAIPRLKRDPEFLRKRVAFFEQLYREMGCGEAGEAQVKKLEHAIFNNKHLEIKADILPFKVNKFPFTVLEVPGHSPDQVAFYDSENKILFGGDLLIKHISSNALVEPDENGDRILSLLQHIESFQKCRSLSIDYVFSGHGKIIEQPIRLIEKRLENIDVKAEKILALIKQGVQTASEIAKAYYQKKYESQFSLVMSEIIGHLDYLEAKKQVKKKKIEGVWYYFV</sequence>
<name>A0A8J8GJ01_9BACI</name>
<feature type="domain" description="Metallo-beta-lactamase" evidence="1">
    <location>
        <begin position="24"/>
        <end position="236"/>
    </location>
</feature>
<accession>A0A8J8GJ01</accession>